<reference evidence="2 3" key="1">
    <citation type="journal article" date="2014" name="ISME J.">
        <title>Candidatus Competibacter-lineage genomes retrieved from metagenomes reveal functional metabolic diversity.</title>
        <authorList>
            <person name="McIlroy S.J."/>
            <person name="Albertsen M."/>
            <person name="Andresen E.K."/>
            <person name="Saunders A.M."/>
            <person name="Kristiansen R."/>
            <person name="Stokholm-Bjerregaard M."/>
            <person name="Nielsen K.L."/>
            <person name="Nielsen P.H."/>
        </authorList>
    </citation>
    <scope>NUCLEOTIDE SEQUENCE [LARGE SCALE GENOMIC DNA]</scope>
    <source>
        <strain evidence="2 3">Run_B_J11</strain>
    </source>
</reference>
<dbReference type="NCBIfam" id="TIGR01764">
    <property type="entry name" value="excise"/>
    <property type="match status" value="1"/>
</dbReference>
<dbReference type="InterPro" id="IPR010093">
    <property type="entry name" value="SinI_DNA-bd"/>
</dbReference>
<dbReference type="Pfam" id="PF12728">
    <property type="entry name" value="HTH_17"/>
    <property type="match status" value="1"/>
</dbReference>
<accession>A0A7U7G9E9</accession>
<comment type="caution">
    <text evidence="2">The sequence shown here is derived from an EMBL/GenBank/DDBJ whole genome shotgun (WGS) entry which is preliminary data.</text>
</comment>
<evidence type="ECO:0000313" key="2">
    <source>
        <dbReference type="EMBL" id="CDH44342.1"/>
    </source>
</evidence>
<dbReference type="RefSeq" id="WP_034431520.1">
    <property type="nucleotide sequence ID" value="NZ_CBTK010000070.1"/>
</dbReference>
<keyword evidence="3" id="KW-1185">Reference proteome</keyword>
<organism evidence="2 3">
    <name type="scientific">Candidatus Contendobacter odensis Run_B_J11</name>
    <dbReference type="NCBI Taxonomy" id="1400861"/>
    <lineage>
        <taxon>Bacteria</taxon>
        <taxon>Pseudomonadati</taxon>
        <taxon>Pseudomonadota</taxon>
        <taxon>Gammaproteobacteria</taxon>
        <taxon>Candidatus Competibacteraceae</taxon>
        <taxon>Candidatus Contendibacter</taxon>
    </lineage>
</organism>
<dbReference type="Proteomes" id="UP000019184">
    <property type="component" value="Unassembled WGS sequence"/>
</dbReference>
<name>A0A7U7G9E9_9GAMM</name>
<dbReference type="AlphaFoldDB" id="A0A7U7G9E9"/>
<dbReference type="EMBL" id="CBTK010000070">
    <property type="protein sequence ID" value="CDH44342.1"/>
    <property type="molecule type" value="Genomic_DNA"/>
</dbReference>
<dbReference type="GO" id="GO:0003677">
    <property type="term" value="F:DNA binding"/>
    <property type="evidence" value="ECO:0007669"/>
    <property type="project" value="InterPro"/>
</dbReference>
<feature type="domain" description="Helix-turn-helix" evidence="1">
    <location>
        <begin position="81"/>
        <end position="128"/>
    </location>
</feature>
<protein>
    <recommendedName>
        <fullName evidence="1">Helix-turn-helix domain-containing protein</fullName>
    </recommendedName>
</protein>
<gene>
    <name evidence="2" type="ORF">BN874_1610016</name>
</gene>
<evidence type="ECO:0000259" key="1">
    <source>
        <dbReference type="Pfam" id="PF12728"/>
    </source>
</evidence>
<dbReference type="InterPro" id="IPR041657">
    <property type="entry name" value="HTH_17"/>
</dbReference>
<dbReference type="OrthoDB" id="26212at2"/>
<evidence type="ECO:0000313" key="3">
    <source>
        <dbReference type="Proteomes" id="UP000019184"/>
    </source>
</evidence>
<proteinExistence type="predicted"/>
<sequence>MLKITEPITPTANEALLARESSRLLALHASEHRNLNIQIVEKGHPPESLVLPASAVRLLVDILTEMAEGNAITLIPIYAELTTQQAADLLNVSRPYLISLLDEGSIPHRKIGTHRRVLFSDLMAYKNQVDKARMKTLDELAEQAQKLNMGY</sequence>